<evidence type="ECO:0000313" key="3">
    <source>
        <dbReference type="Proteomes" id="UP001066276"/>
    </source>
</evidence>
<accession>A0AAV7MMZ3</accession>
<evidence type="ECO:0000313" key="2">
    <source>
        <dbReference type="EMBL" id="KAJ1105126.1"/>
    </source>
</evidence>
<gene>
    <name evidence="2" type="ORF">NDU88_002534</name>
</gene>
<sequence length="106" mass="11968">MDDMPRGMRRASLAPRDSGKLSPGCALRTLRHVIRRRPIASRVWDAIGASRPGLHRLLSRTLYTERTTFMTLFLHTPTSGIAIKTYDERRNLPAQRALAHSPPLLP</sequence>
<dbReference type="Proteomes" id="UP001066276">
    <property type="component" value="Chromosome 9"/>
</dbReference>
<reference evidence="2" key="1">
    <citation type="journal article" date="2022" name="bioRxiv">
        <title>Sequencing and chromosome-scale assembly of the giantPleurodeles waltlgenome.</title>
        <authorList>
            <person name="Brown T."/>
            <person name="Elewa A."/>
            <person name="Iarovenko S."/>
            <person name="Subramanian E."/>
            <person name="Araus A.J."/>
            <person name="Petzold A."/>
            <person name="Susuki M."/>
            <person name="Suzuki K.-i.T."/>
            <person name="Hayashi T."/>
            <person name="Toyoda A."/>
            <person name="Oliveira C."/>
            <person name="Osipova E."/>
            <person name="Leigh N.D."/>
            <person name="Simon A."/>
            <person name="Yun M.H."/>
        </authorList>
    </citation>
    <scope>NUCLEOTIDE SEQUENCE</scope>
    <source>
        <strain evidence="2">20211129_DDA</strain>
        <tissue evidence="2">Liver</tissue>
    </source>
</reference>
<comment type="caution">
    <text evidence="2">The sequence shown here is derived from an EMBL/GenBank/DDBJ whole genome shotgun (WGS) entry which is preliminary data.</text>
</comment>
<organism evidence="2 3">
    <name type="scientific">Pleurodeles waltl</name>
    <name type="common">Iberian ribbed newt</name>
    <dbReference type="NCBI Taxonomy" id="8319"/>
    <lineage>
        <taxon>Eukaryota</taxon>
        <taxon>Metazoa</taxon>
        <taxon>Chordata</taxon>
        <taxon>Craniata</taxon>
        <taxon>Vertebrata</taxon>
        <taxon>Euteleostomi</taxon>
        <taxon>Amphibia</taxon>
        <taxon>Batrachia</taxon>
        <taxon>Caudata</taxon>
        <taxon>Salamandroidea</taxon>
        <taxon>Salamandridae</taxon>
        <taxon>Pleurodelinae</taxon>
        <taxon>Pleurodeles</taxon>
    </lineage>
</organism>
<proteinExistence type="predicted"/>
<name>A0AAV7MMZ3_PLEWA</name>
<dbReference type="AlphaFoldDB" id="A0AAV7MMZ3"/>
<dbReference type="EMBL" id="JANPWB010000013">
    <property type="protein sequence ID" value="KAJ1105126.1"/>
    <property type="molecule type" value="Genomic_DNA"/>
</dbReference>
<feature type="region of interest" description="Disordered" evidence="1">
    <location>
        <begin position="1"/>
        <end position="21"/>
    </location>
</feature>
<evidence type="ECO:0000256" key="1">
    <source>
        <dbReference type="SAM" id="MobiDB-lite"/>
    </source>
</evidence>
<keyword evidence="3" id="KW-1185">Reference proteome</keyword>
<protein>
    <submittedName>
        <fullName evidence="2">Uncharacterized protein</fullName>
    </submittedName>
</protein>